<dbReference type="PANTHER" id="PTHR30288:SF0">
    <property type="entry name" value="FLAGELLAR HOOK-ASSOCIATED PROTEIN 2"/>
    <property type="match status" value="1"/>
</dbReference>
<keyword evidence="5" id="KW-0964">Secreted</keyword>
<dbReference type="RefSeq" id="WP_074756727.1">
    <property type="nucleotide sequence ID" value="NZ_FOGJ01000016.1"/>
</dbReference>
<dbReference type="InterPro" id="IPR040026">
    <property type="entry name" value="FliD"/>
</dbReference>
<proteinExistence type="inferred from homology"/>
<dbReference type="InterPro" id="IPR003481">
    <property type="entry name" value="FliD_N"/>
</dbReference>
<dbReference type="EMBL" id="FOGJ01000016">
    <property type="protein sequence ID" value="SES00530.1"/>
    <property type="molecule type" value="Genomic_DNA"/>
</dbReference>
<evidence type="ECO:0000256" key="3">
    <source>
        <dbReference type="ARBA" id="ARBA00023054"/>
    </source>
</evidence>
<evidence type="ECO:0000256" key="2">
    <source>
        <dbReference type="ARBA" id="ARBA00011255"/>
    </source>
</evidence>
<dbReference type="Proteomes" id="UP000182584">
    <property type="component" value="Unassembled WGS sequence"/>
</dbReference>
<name>A0A1H9TT76_BUTFI</name>
<keyword evidence="8" id="KW-0966">Cell projection</keyword>
<evidence type="ECO:0000256" key="5">
    <source>
        <dbReference type="RuleBase" id="RU362066"/>
    </source>
</evidence>
<evidence type="ECO:0000256" key="1">
    <source>
        <dbReference type="ARBA" id="ARBA00009764"/>
    </source>
</evidence>
<evidence type="ECO:0000256" key="4">
    <source>
        <dbReference type="ARBA" id="ARBA00023143"/>
    </source>
</evidence>
<feature type="domain" description="Flagellar hook-associated protein 2 N-terminal" evidence="6">
    <location>
        <begin position="10"/>
        <end position="107"/>
    </location>
</feature>
<keyword evidence="8" id="KW-0282">Flagellum</keyword>
<keyword evidence="8" id="KW-0969">Cilium</keyword>
<reference evidence="8 9" key="1">
    <citation type="submission" date="2016-10" db="EMBL/GenBank/DDBJ databases">
        <authorList>
            <person name="de Groot N.N."/>
        </authorList>
    </citation>
    <scope>NUCLEOTIDE SEQUENCE [LARGE SCALE GENOMIC DNA]</scope>
    <source>
        <strain evidence="8 9">AR40</strain>
    </source>
</reference>
<gene>
    <name evidence="8" type="ORF">SAMN04487884_11613</name>
</gene>
<dbReference type="InterPro" id="IPR010809">
    <property type="entry name" value="FliD_C"/>
</dbReference>
<evidence type="ECO:0000313" key="8">
    <source>
        <dbReference type="EMBL" id="SES00530.1"/>
    </source>
</evidence>
<dbReference type="GO" id="GO:0005576">
    <property type="term" value="C:extracellular region"/>
    <property type="evidence" value="ECO:0007669"/>
    <property type="project" value="UniProtKB-SubCell"/>
</dbReference>
<comment type="subcellular location">
    <subcellularLocation>
        <location evidence="5">Secreted</location>
    </subcellularLocation>
    <subcellularLocation>
        <location evidence="5">Bacterial flagellum</location>
    </subcellularLocation>
</comment>
<protein>
    <recommendedName>
        <fullName evidence="5">Flagellar hook-associated protein 2</fullName>
        <shortName evidence="5">HAP2</shortName>
    </recommendedName>
    <alternativeName>
        <fullName evidence="5">Flagellar cap protein</fullName>
    </alternativeName>
</protein>
<comment type="subunit">
    <text evidence="2 5">Homopentamer.</text>
</comment>
<comment type="similarity">
    <text evidence="1 5">Belongs to the FliD family.</text>
</comment>
<evidence type="ECO:0000313" key="9">
    <source>
        <dbReference type="Proteomes" id="UP000182584"/>
    </source>
</evidence>
<dbReference type="GO" id="GO:0071973">
    <property type="term" value="P:bacterial-type flagellum-dependent cell motility"/>
    <property type="evidence" value="ECO:0007669"/>
    <property type="project" value="TreeGrafter"/>
</dbReference>
<evidence type="ECO:0000259" key="7">
    <source>
        <dbReference type="Pfam" id="PF07195"/>
    </source>
</evidence>
<dbReference type="AlphaFoldDB" id="A0A1H9TT76"/>
<feature type="domain" description="Flagellar hook-associated protein 2 C-terminal" evidence="7">
    <location>
        <begin position="232"/>
        <end position="497"/>
    </location>
</feature>
<dbReference type="GO" id="GO:0007155">
    <property type="term" value="P:cell adhesion"/>
    <property type="evidence" value="ECO:0007669"/>
    <property type="project" value="InterPro"/>
</dbReference>
<sequence length="508" mass="55161">MPIRITGMNSGLDTESIITALTQTKKDKVDSLTGDQKKLTWKQDKWKELNKKVVSFYNGALSKMRFSDAYTKKTTTASNANAVSVITDGNAMDATQTLDINSLAKAAYMTGQEVKNGDTKATKDTSIEELGLSAGDKLKFSIGGDSSNVLEVGIEEGDTIGSVLSKLQKATSTDGTKLNFNFDDKNGRFYVSSKTTGEAASFDILLDDESTAAMTKLGLTKKEDGSNYIKGSSAEIVLNGETYTSDNNTFEVNGLTITANQVASGITLSTKQDTSGIYDNIKSMLKEYNDLMKEFSTLYNADKAKKYSMLTDDQKSEMSDNEVEEWEKKIKDGLLSGDETIGSLRTGLRGITNLGFDITLKDGTTSKLFLADFGIGTGSYFSTEVNERDLLHIDGDKDDSATSGNTDKLSAMIMTDPDAVQGFFTEFAKSMYSKMSDLMKGTEYSSSFTVYEDKLMASQYSSYNTKISSAQKALEAMQDSLYKKFSAMETALAKTNSNSGSLTGFFGG</sequence>
<dbReference type="Pfam" id="PF07195">
    <property type="entry name" value="FliD_C"/>
    <property type="match status" value="1"/>
</dbReference>
<dbReference type="OrthoDB" id="9776025at2"/>
<evidence type="ECO:0000259" key="6">
    <source>
        <dbReference type="Pfam" id="PF02465"/>
    </source>
</evidence>
<keyword evidence="3" id="KW-0175">Coiled coil</keyword>
<accession>A0A1H9TT76</accession>
<dbReference type="GO" id="GO:0009424">
    <property type="term" value="C:bacterial-type flagellum hook"/>
    <property type="evidence" value="ECO:0007669"/>
    <property type="project" value="UniProtKB-UniRule"/>
</dbReference>
<organism evidence="8 9">
    <name type="scientific">Butyrivibrio fibrisolvens</name>
    <dbReference type="NCBI Taxonomy" id="831"/>
    <lineage>
        <taxon>Bacteria</taxon>
        <taxon>Bacillati</taxon>
        <taxon>Bacillota</taxon>
        <taxon>Clostridia</taxon>
        <taxon>Lachnospirales</taxon>
        <taxon>Lachnospiraceae</taxon>
        <taxon>Butyrivibrio</taxon>
    </lineage>
</organism>
<dbReference type="PANTHER" id="PTHR30288">
    <property type="entry name" value="FLAGELLAR CAP/ASSEMBLY PROTEIN FLID"/>
    <property type="match status" value="1"/>
</dbReference>
<dbReference type="GO" id="GO:0009421">
    <property type="term" value="C:bacterial-type flagellum filament cap"/>
    <property type="evidence" value="ECO:0007669"/>
    <property type="project" value="InterPro"/>
</dbReference>
<dbReference type="Pfam" id="PF02465">
    <property type="entry name" value="FliD_N"/>
    <property type="match status" value="1"/>
</dbReference>
<keyword evidence="4 5" id="KW-0975">Bacterial flagellum</keyword>
<comment type="function">
    <text evidence="5">Required for morphogenesis and for the elongation of the flagellar filament by facilitating polymerization of the flagellin monomers at the tip of growing filament. Forms a capping structure, which prevents flagellin subunits (transported through the central channel of the flagellum) from leaking out without polymerization at the distal end.</text>
</comment>